<evidence type="ECO:0000256" key="6">
    <source>
        <dbReference type="RuleBase" id="RU003653"/>
    </source>
</evidence>
<feature type="domain" description="Peptidase M24" evidence="7">
    <location>
        <begin position="1"/>
        <end position="225"/>
    </location>
</feature>
<feature type="binding site" evidence="5">
    <location>
        <position position="93"/>
    </location>
    <ligand>
        <name>a divalent metal cation</name>
        <dbReference type="ChEBI" id="CHEBI:60240"/>
        <label>2</label>
        <note>catalytic</note>
    </ligand>
</feature>
<comment type="similarity">
    <text evidence="5">Belongs to the peptidase M24A family. Methionine aminopeptidase type 1 subfamily.</text>
</comment>
<dbReference type="CDD" id="cd01086">
    <property type="entry name" value="MetAP1"/>
    <property type="match status" value="1"/>
</dbReference>
<dbReference type="GO" id="GO:0005829">
    <property type="term" value="C:cytosol"/>
    <property type="evidence" value="ECO:0007669"/>
    <property type="project" value="TreeGrafter"/>
</dbReference>
<dbReference type="Gene3D" id="3.90.230.10">
    <property type="entry name" value="Creatinase/methionine aminopeptidase superfamily"/>
    <property type="match status" value="1"/>
</dbReference>
<feature type="binding site" evidence="5">
    <location>
        <position position="189"/>
    </location>
    <ligand>
        <name>a divalent metal cation</name>
        <dbReference type="ChEBI" id="CHEBI:60240"/>
        <label>2</label>
        <note>catalytic</note>
    </ligand>
</feature>
<evidence type="ECO:0000256" key="4">
    <source>
        <dbReference type="ARBA" id="ARBA00022801"/>
    </source>
</evidence>
<name>A0A812IZM9_SYMPI</name>
<proteinExistence type="inferred from homology"/>
<comment type="catalytic activity">
    <reaction evidence="5 6">
        <text>Release of N-terminal amino acids, preferentially methionine, from peptides and arylamides.</text>
        <dbReference type="EC" id="3.4.11.18"/>
    </reaction>
</comment>
<dbReference type="GO" id="GO:0004239">
    <property type="term" value="F:initiator methionyl aminopeptidase activity"/>
    <property type="evidence" value="ECO:0007669"/>
    <property type="project" value="UniProtKB-UniRule"/>
</dbReference>
<feature type="binding site" evidence="5">
    <location>
        <position position="220"/>
    </location>
    <ligand>
        <name>a divalent metal cation</name>
        <dbReference type="ChEBI" id="CHEBI:60240"/>
        <label>2</label>
        <note>catalytic</note>
    </ligand>
</feature>
<dbReference type="InterPro" id="IPR036005">
    <property type="entry name" value="Creatinase/aminopeptidase-like"/>
</dbReference>
<dbReference type="GO" id="GO:0070006">
    <property type="term" value="F:metalloaminopeptidase activity"/>
    <property type="evidence" value="ECO:0007669"/>
    <property type="project" value="UniProtKB-UniRule"/>
</dbReference>
<reference evidence="8" key="1">
    <citation type="submission" date="2021-02" db="EMBL/GenBank/DDBJ databases">
        <authorList>
            <person name="Dougan E. K."/>
            <person name="Rhodes N."/>
            <person name="Thang M."/>
            <person name="Chan C."/>
        </authorList>
    </citation>
    <scope>NUCLEOTIDE SEQUENCE</scope>
</reference>
<feature type="binding site" evidence="5">
    <location>
        <position position="82"/>
    </location>
    <ligand>
        <name>a divalent metal cation</name>
        <dbReference type="ChEBI" id="CHEBI:60240"/>
        <label>1</label>
    </ligand>
</feature>
<dbReference type="HAMAP" id="MF_01974">
    <property type="entry name" value="MetAP_1"/>
    <property type="match status" value="1"/>
</dbReference>
<feature type="binding site" evidence="5">
    <location>
        <position position="156"/>
    </location>
    <ligand>
        <name>a divalent metal cation</name>
        <dbReference type="ChEBI" id="CHEBI:60240"/>
        <label>2</label>
        <note>catalytic</note>
    </ligand>
</feature>
<evidence type="ECO:0000256" key="5">
    <source>
        <dbReference type="HAMAP-Rule" id="MF_03174"/>
    </source>
</evidence>
<feature type="binding site" evidence="5">
    <location>
        <position position="93"/>
    </location>
    <ligand>
        <name>a divalent metal cation</name>
        <dbReference type="ChEBI" id="CHEBI:60240"/>
        <label>1</label>
    </ligand>
</feature>
<keyword evidence="4 5" id="KW-0378">Hydrolase</keyword>
<keyword evidence="3 5" id="KW-0479">Metal-binding</keyword>
<organism evidence="8 9">
    <name type="scientific">Symbiodinium pilosum</name>
    <name type="common">Dinoflagellate</name>
    <dbReference type="NCBI Taxonomy" id="2952"/>
    <lineage>
        <taxon>Eukaryota</taxon>
        <taxon>Sar</taxon>
        <taxon>Alveolata</taxon>
        <taxon>Dinophyceae</taxon>
        <taxon>Suessiales</taxon>
        <taxon>Symbiodiniaceae</taxon>
        <taxon>Symbiodinium</taxon>
    </lineage>
</organism>
<dbReference type="AlphaFoldDB" id="A0A812IZM9"/>
<evidence type="ECO:0000259" key="7">
    <source>
        <dbReference type="Pfam" id="PF00557"/>
    </source>
</evidence>
<dbReference type="Proteomes" id="UP000649617">
    <property type="component" value="Unassembled WGS sequence"/>
</dbReference>
<sequence length="249" mass="27340">MRDAARVVSRTLGMLAAEIKPGAVPTRLDKMAEEYIREQGAIPGFLGLYDCPSTLLISRNETVVHGLPIAKPLEDGDIVSVDCGAILNGYYGDHAYTFEVGEVAEETKQLLKVTKECLYKGIEQLRTGNRMGDLSYAIQKHAEDHGYGVVRELVGHGLGKSMHEDPQVPNYGRQGRGKKFQEGLVIAIEPMITMGTHRIKQLSDGWTINTVDGKPAAHFEHDVAIVDGKPDILSTFDYIYEALGITETV</sequence>
<keyword evidence="2 5" id="KW-0645">Protease</keyword>
<evidence type="ECO:0000313" key="9">
    <source>
        <dbReference type="Proteomes" id="UP000649617"/>
    </source>
</evidence>
<gene>
    <name evidence="8" type="primary">map</name>
    <name evidence="8" type="ORF">SPIL2461_LOCUS1236</name>
</gene>
<comment type="cofactor">
    <cofactor evidence="5">
        <name>Co(2+)</name>
        <dbReference type="ChEBI" id="CHEBI:48828"/>
    </cofactor>
    <cofactor evidence="5">
        <name>Zn(2+)</name>
        <dbReference type="ChEBI" id="CHEBI:29105"/>
    </cofactor>
    <cofactor evidence="5">
        <name>Mn(2+)</name>
        <dbReference type="ChEBI" id="CHEBI:29035"/>
    </cofactor>
    <cofactor evidence="5">
        <name>Fe(2+)</name>
        <dbReference type="ChEBI" id="CHEBI:29033"/>
    </cofactor>
    <text evidence="5">Binds 2 divalent metal cations per subunit. Has a high-affinity and a low affinity metal-binding site. The true nature of the physiological cofactor is under debate. The enzyme is active with cobalt, zinc, manganese or divalent iron ions. Most likely, methionine aminopeptidases function as mononuclear Fe(2+)-metalloproteases under physiological conditions, and the catalytically relevant metal-binding site has been assigned to the histidine-containing high-affinity site.</text>
</comment>
<comment type="caution">
    <text evidence="8">The sequence shown here is derived from an EMBL/GenBank/DDBJ whole genome shotgun (WGS) entry which is preliminary data.</text>
</comment>
<dbReference type="GO" id="GO:0046872">
    <property type="term" value="F:metal ion binding"/>
    <property type="evidence" value="ECO:0007669"/>
    <property type="project" value="UniProtKB-UniRule"/>
</dbReference>
<dbReference type="EMBL" id="CAJNIZ010001199">
    <property type="protein sequence ID" value="CAE7185087.1"/>
    <property type="molecule type" value="Genomic_DNA"/>
</dbReference>
<feature type="binding site" evidence="5">
    <location>
        <position position="220"/>
    </location>
    <ligand>
        <name>a divalent metal cation</name>
        <dbReference type="ChEBI" id="CHEBI:60240"/>
        <label>1</label>
    </ligand>
</feature>
<dbReference type="GO" id="GO:0006508">
    <property type="term" value="P:proteolysis"/>
    <property type="evidence" value="ECO:0007669"/>
    <property type="project" value="UniProtKB-KW"/>
</dbReference>
<dbReference type="NCBIfam" id="TIGR00500">
    <property type="entry name" value="met_pdase_I"/>
    <property type="match status" value="1"/>
</dbReference>
<dbReference type="OrthoDB" id="331520at2759"/>
<dbReference type="InterPro" id="IPR000994">
    <property type="entry name" value="Pept_M24"/>
</dbReference>
<evidence type="ECO:0000256" key="1">
    <source>
        <dbReference type="ARBA" id="ARBA00022438"/>
    </source>
</evidence>
<feature type="binding site" evidence="5">
    <location>
        <position position="163"/>
    </location>
    <ligand>
        <name>substrate</name>
    </ligand>
</feature>
<evidence type="ECO:0000313" key="8">
    <source>
        <dbReference type="EMBL" id="CAE7185087.1"/>
    </source>
</evidence>
<dbReference type="PANTHER" id="PTHR43330:SF27">
    <property type="entry name" value="METHIONINE AMINOPEPTIDASE"/>
    <property type="match status" value="1"/>
</dbReference>
<evidence type="ECO:0000256" key="3">
    <source>
        <dbReference type="ARBA" id="ARBA00022723"/>
    </source>
</evidence>
<evidence type="ECO:0000256" key="2">
    <source>
        <dbReference type="ARBA" id="ARBA00022670"/>
    </source>
</evidence>
<dbReference type="SUPFAM" id="SSF55920">
    <property type="entry name" value="Creatinase/aminopeptidase"/>
    <property type="match status" value="1"/>
</dbReference>
<dbReference type="PRINTS" id="PR00599">
    <property type="entry name" value="MAPEPTIDASE"/>
</dbReference>
<dbReference type="InterPro" id="IPR002467">
    <property type="entry name" value="Pept_M24A_MAP1"/>
</dbReference>
<dbReference type="EC" id="3.4.11.18" evidence="6"/>
<keyword evidence="1 5" id="KW-0031">Aminopeptidase</keyword>
<feature type="binding site" evidence="5">
    <location>
        <position position="65"/>
    </location>
    <ligand>
        <name>substrate</name>
    </ligand>
</feature>
<dbReference type="InterPro" id="IPR001714">
    <property type="entry name" value="Pept_M24_MAP"/>
</dbReference>
<dbReference type="PANTHER" id="PTHR43330">
    <property type="entry name" value="METHIONINE AMINOPEPTIDASE"/>
    <property type="match status" value="1"/>
</dbReference>
<dbReference type="Pfam" id="PF00557">
    <property type="entry name" value="Peptidase_M24"/>
    <property type="match status" value="1"/>
</dbReference>
<keyword evidence="9" id="KW-1185">Reference proteome</keyword>
<protein>
    <recommendedName>
        <fullName evidence="6">Methionine aminopeptidase</fullName>
        <ecNumber evidence="6">3.4.11.18</ecNumber>
    </recommendedName>
</protein>
<accession>A0A812IZM9</accession>
<comment type="function">
    <text evidence="6">Cotranslationally removes the N-terminal methionine from nascent proteins. The N-terminal methionine is often cleaved when the second residue in the primary sequence is small and uncharged (Met-Ala-, Cys, Gly, Pro, Ser, Thr, or Val).</text>
</comment>